<proteinExistence type="predicted"/>
<dbReference type="AlphaFoldDB" id="A0A4Y2K9M9"/>
<feature type="compositionally biased region" description="Polar residues" evidence="1">
    <location>
        <begin position="80"/>
        <end position="90"/>
    </location>
</feature>
<protein>
    <submittedName>
        <fullName evidence="2">Uncharacterized protein</fullName>
    </submittedName>
</protein>
<comment type="caution">
    <text evidence="2">The sequence shown here is derived from an EMBL/GenBank/DDBJ whole genome shotgun (WGS) entry which is preliminary data.</text>
</comment>
<keyword evidence="3" id="KW-1185">Reference proteome</keyword>
<dbReference type="Proteomes" id="UP000499080">
    <property type="component" value="Unassembled WGS sequence"/>
</dbReference>
<evidence type="ECO:0000313" key="2">
    <source>
        <dbReference type="EMBL" id="GBM98997.1"/>
    </source>
</evidence>
<dbReference type="EMBL" id="BGPR01004378">
    <property type="protein sequence ID" value="GBM98997.1"/>
    <property type="molecule type" value="Genomic_DNA"/>
</dbReference>
<sequence>MIYLSCKLRKNSRPSVKVSSSGSEGHSYSKPDSTEDLPYMSLLRVKSYVGTKHSPAGVVLKFGEGVPAQVSSSSSDSDSKLQGPSQNSPRIASKRVADITKLRKNTIHFRLRKPLFILN</sequence>
<evidence type="ECO:0000313" key="3">
    <source>
        <dbReference type="Proteomes" id="UP000499080"/>
    </source>
</evidence>
<accession>A0A4Y2K9M9</accession>
<evidence type="ECO:0000256" key="1">
    <source>
        <dbReference type="SAM" id="MobiDB-lite"/>
    </source>
</evidence>
<feature type="region of interest" description="Disordered" evidence="1">
    <location>
        <begin position="68"/>
        <end position="96"/>
    </location>
</feature>
<reference evidence="2 3" key="1">
    <citation type="journal article" date="2019" name="Sci. Rep.">
        <title>Orb-weaving spider Araneus ventricosus genome elucidates the spidroin gene catalogue.</title>
        <authorList>
            <person name="Kono N."/>
            <person name="Nakamura H."/>
            <person name="Ohtoshi R."/>
            <person name="Moran D.A.P."/>
            <person name="Shinohara A."/>
            <person name="Yoshida Y."/>
            <person name="Fujiwara M."/>
            <person name="Mori M."/>
            <person name="Tomita M."/>
            <person name="Arakawa K."/>
        </authorList>
    </citation>
    <scope>NUCLEOTIDE SEQUENCE [LARGE SCALE GENOMIC DNA]</scope>
</reference>
<name>A0A4Y2K9M9_ARAVE</name>
<feature type="region of interest" description="Disordered" evidence="1">
    <location>
        <begin position="1"/>
        <end position="35"/>
    </location>
</feature>
<organism evidence="2 3">
    <name type="scientific">Araneus ventricosus</name>
    <name type="common">Orbweaver spider</name>
    <name type="synonym">Epeira ventricosa</name>
    <dbReference type="NCBI Taxonomy" id="182803"/>
    <lineage>
        <taxon>Eukaryota</taxon>
        <taxon>Metazoa</taxon>
        <taxon>Ecdysozoa</taxon>
        <taxon>Arthropoda</taxon>
        <taxon>Chelicerata</taxon>
        <taxon>Arachnida</taxon>
        <taxon>Araneae</taxon>
        <taxon>Araneomorphae</taxon>
        <taxon>Entelegynae</taxon>
        <taxon>Araneoidea</taxon>
        <taxon>Araneidae</taxon>
        <taxon>Araneus</taxon>
    </lineage>
</organism>
<gene>
    <name evidence="2" type="ORF">AVEN_133369_1</name>
</gene>
<feature type="compositionally biased region" description="Low complexity" evidence="1">
    <location>
        <begin position="13"/>
        <end position="26"/>
    </location>
</feature>